<comment type="caution">
    <text evidence="1">The sequence shown here is derived from an EMBL/GenBank/DDBJ whole genome shotgun (WGS) entry which is preliminary data.</text>
</comment>
<sequence length="369" mass="40478">MKALILVGGFGTRLRPLTLSCPKPLVEFCNKSIVMHQVEALVAVGVTEVILAVNYQPQVMLAALQSMEKKYQIKISCSHETEPLGTAGPLALARDLLEDGDPFFVFNSDVICEYRLQEFLEFHKSHGAEGTLLVTRVDEPSKYGVVVSDADGQIQRFVEKPREYVGNKINAGIYIFNREVLDRIQLRPTSIEKEIFPQMAAEGNLFSMVLPGYWMDIGQPKDFLAGMCLHLDFMERTNAETLSTGSKFIGNVLVDPTAVIGEGCLIGPNVVVGPDCVIEDGVRLCRTTLLRGVTIRANSWIHSSIIGWGSTIGRWVRVVFVCGVGCRVEGITVVGEDVQVKDEKFINGGLILPHKAISTSIPDPGTIVM</sequence>
<reference evidence="1 2" key="1">
    <citation type="journal article" date="2022" name="bioRxiv">
        <title>The genome of the oomycete Peronosclerospora sorghi, a cosmopolitan pathogen of maize and sorghum, is inflated with dispersed pseudogenes.</title>
        <authorList>
            <person name="Fletcher K."/>
            <person name="Martin F."/>
            <person name="Isakeit T."/>
            <person name="Cavanaugh K."/>
            <person name="Magill C."/>
            <person name="Michelmore R."/>
        </authorList>
    </citation>
    <scope>NUCLEOTIDE SEQUENCE [LARGE SCALE GENOMIC DNA]</scope>
    <source>
        <strain evidence="1">P6</strain>
    </source>
</reference>
<proteinExistence type="predicted"/>
<gene>
    <name evidence="1" type="ORF">PsorP6_014528</name>
</gene>
<keyword evidence="2" id="KW-1185">Reference proteome</keyword>
<evidence type="ECO:0000313" key="1">
    <source>
        <dbReference type="EMBL" id="KAI9909398.1"/>
    </source>
</evidence>
<protein>
    <submittedName>
        <fullName evidence="1">Uncharacterized protein</fullName>
    </submittedName>
</protein>
<name>A0ACC0VSC0_9STRA</name>
<accession>A0ACC0VSC0</accession>
<evidence type="ECO:0000313" key="2">
    <source>
        <dbReference type="Proteomes" id="UP001163321"/>
    </source>
</evidence>
<dbReference type="EMBL" id="CM047586">
    <property type="protein sequence ID" value="KAI9909398.1"/>
    <property type="molecule type" value="Genomic_DNA"/>
</dbReference>
<dbReference type="Proteomes" id="UP001163321">
    <property type="component" value="Chromosome 7"/>
</dbReference>
<organism evidence="1 2">
    <name type="scientific">Peronosclerospora sorghi</name>
    <dbReference type="NCBI Taxonomy" id="230839"/>
    <lineage>
        <taxon>Eukaryota</taxon>
        <taxon>Sar</taxon>
        <taxon>Stramenopiles</taxon>
        <taxon>Oomycota</taxon>
        <taxon>Peronosporomycetes</taxon>
        <taxon>Peronosporales</taxon>
        <taxon>Peronosporaceae</taxon>
        <taxon>Peronosclerospora</taxon>
    </lineage>
</organism>